<accession>A0A380TDW3</accession>
<protein>
    <recommendedName>
        <fullName evidence="1">Methyltransferase type 11 domain-containing protein</fullName>
    </recommendedName>
</protein>
<dbReference type="InterPro" id="IPR029063">
    <property type="entry name" value="SAM-dependent_MTases_sf"/>
</dbReference>
<dbReference type="Pfam" id="PF08241">
    <property type="entry name" value="Methyltransf_11"/>
    <property type="match status" value="1"/>
</dbReference>
<dbReference type="GO" id="GO:0008757">
    <property type="term" value="F:S-adenosylmethionine-dependent methyltransferase activity"/>
    <property type="evidence" value="ECO:0007669"/>
    <property type="project" value="InterPro"/>
</dbReference>
<gene>
    <name evidence="2" type="ORF">DF3PB_2160006</name>
</gene>
<sequence length="547" mass="61945">MGTPLSKPFALEKYARLDSFLSELKRDAAPALTPELEESLCLMMYERLCSTFQVPAGARVLDTACGRGTALGLFQNAGLRAVGIGSPQDVAHCRRLGFDAREMDPSFLDFEPESFDLIWCPRVLNRSAMPLFTLTELFRVLRPGGVLYLEMHASDTACGQEAHPNHTSVFGKRMWLELIRRAGFETPKALDLAIPTAAGTATLWTFLQRRPMAKPVQPAVSPGETTMPATCPAATTAKAPMPQAAQPKSGERVLVCMLGQLRAHELTWQNFKENVLDELNADLAVCIGTDERFDTTNPYFVNARHRWTVPEFTDYGDGFELARDVLGGADDWRTLLSVGNQWLGGIKGDNSQPGSGSIQIFFRWLLLHHLRKDGLIAQYDRFIITRSDFFYFSPHPPIDVLDRDALWIPNGEDYGGFTDRHLVVSANDLEPALSLIDDIVVRPKALLTEMRRYNQWNIERYLRFQFTKRGLARRVRRFPYVMFTVRGTNDPSSWSWGRFDPDTGMIVKYQGEKHEAMKYRELIKNKDDWRSYFDNLASSQQLTRAGE</sequence>
<dbReference type="Gene3D" id="3.40.50.150">
    <property type="entry name" value="Vaccinia Virus protein VP39"/>
    <property type="match status" value="1"/>
</dbReference>
<dbReference type="InterPro" id="IPR013216">
    <property type="entry name" value="Methyltransf_11"/>
</dbReference>
<dbReference type="PANTHER" id="PTHR35112:SF1">
    <property type="entry name" value="RING_FYVE_PHD ZINC FINGER SUPERFAMILY PROTEIN"/>
    <property type="match status" value="1"/>
</dbReference>
<organism evidence="2">
    <name type="scientific">metagenome</name>
    <dbReference type="NCBI Taxonomy" id="256318"/>
    <lineage>
        <taxon>unclassified sequences</taxon>
        <taxon>metagenomes</taxon>
    </lineage>
</organism>
<evidence type="ECO:0000259" key="1">
    <source>
        <dbReference type="Pfam" id="PF08241"/>
    </source>
</evidence>
<reference evidence="2" key="1">
    <citation type="submission" date="2018-07" db="EMBL/GenBank/DDBJ databases">
        <authorList>
            <person name="Quirk P.G."/>
            <person name="Krulwich T.A."/>
        </authorList>
    </citation>
    <scope>NUCLEOTIDE SEQUENCE</scope>
</reference>
<dbReference type="CDD" id="cd02440">
    <property type="entry name" value="AdoMet_MTases"/>
    <property type="match status" value="1"/>
</dbReference>
<dbReference type="EMBL" id="UIDG01000131">
    <property type="protein sequence ID" value="SUS05840.1"/>
    <property type="molecule type" value="Genomic_DNA"/>
</dbReference>
<dbReference type="PANTHER" id="PTHR35112">
    <property type="entry name" value="OS08G0360500 PROTEIN"/>
    <property type="match status" value="1"/>
</dbReference>
<proteinExistence type="predicted"/>
<feature type="domain" description="Methyltransferase type 11" evidence="1">
    <location>
        <begin position="61"/>
        <end position="149"/>
    </location>
</feature>
<dbReference type="SUPFAM" id="SSF53335">
    <property type="entry name" value="S-adenosyl-L-methionine-dependent methyltransferases"/>
    <property type="match status" value="1"/>
</dbReference>
<evidence type="ECO:0000313" key="2">
    <source>
        <dbReference type="EMBL" id="SUS05840.1"/>
    </source>
</evidence>
<dbReference type="AlphaFoldDB" id="A0A380TDW3"/>
<name>A0A380TDW3_9ZZZZ</name>